<feature type="compositionally biased region" description="Low complexity" evidence="1">
    <location>
        <begin position="307"/>
        <end position="331"/>
    </location>
</feature>
<accession>A0A9D4ZDU6</accession>
<reference evidence="2" key="1">
    <citation type="submission" date="2021-01" db="EMBL/GenBank/DDBJ databases">
        <title>Adiantum capillus-veneris genome.</title>
        <authorList>
            <person name="Fang Y."/>
            <person name="Liao Q."/>
        </authorList>
    </citation>
    <scope>NUCLEOTIDE SEQUENCE</scope>
    <source>
        <strain evidence="2">H3</strain>
        <tissue evidence="2">Leaf</tissue>
    </source>
</reference>
<dbReference type="AlphaFoldDB" id="A0A9D4ZDU6"/>
<evidence type="ECO:0000256" key="1">
    <source>
        <dbReference type="SAM" id="MobiDB-lite"/>
    </source>
</evidence>
<dbReference type="GO" id="GO:0043622">
    <property type="term" value="P:cortical microtubule organization"/>
    <property type="evidence" value="ECO:0007669"/>
    <property type="project" value="TreeGrafter"/>
</dbReference>
<feature type="compositionally biased region" description="Polar residues" evidence="1">
    <location>
        <begin position="341"/>
        <end position="388"/>
    </location>
</feature>
<proteinExistence type="predicted"/>
<feature type="compositionally biased region" description="Polar residues" evidence="1">
    <location>
        <begin position="182"/>
        <end position="204"/>
    </location>
</feature>
<dbReference type="OrthoDB" id="1929779at2759"/>
<dbReference type="Proteomes" id="UP000886520">
    <property type="component" value="Chromosome 13"/>
</dbReference>
<feature type="region of interest" description="Disordered" evidence="1">
    <location>
        <begin position="169"/>
        <end position="388"/>
    </location>
</feature>
<organism evidence="2 3">
    <name type="scientific">Adiantum capillus-veneris</name>
    <name type="common">Maidenhair fern</name>
    <dbReference type="NCBI Taxonomy" id="13818"/>
    <lineage>
        <taxon>Eukaryota</taxon>
        <taxon>Viridiplantae</taxon>
        <taxon>Streptophyta</taxon>
        <taxon>Embryophyta</taxon>
        <taxon>Tracheophyta</taxon>
        <taxon>Polypodiopsida</taxon>
        <taxon>Polypodiidae</taxon>
        <taxon>Polypodiales</taxon>
        <taxon>Pteridineae</taxon>
        <taxon>Pteridaceae</taxon>
        <taxon>Vittarioideae</taxon>
        <taxon>Adiantum</taxon>
    </lineage>
</organism>
<dbReference type="PANTHER" id="PTHR31949:SF2">
    <property type="entry name" value="OS05G0480600 PROTEIN"/>
    <property type="match status" value="1"/>
</dbReference>
<evidence type="ECO:0000313" key="3">
    <source>
        <dbReference type="Proteomes" id="UP000886520"/>
    </source>
</evidence>
<dbReference type="PANTHER" id="PTHR31949">
    <property type="entry name" value="GASTRIC MUCIN-LIKE PROTEIN"/>
    <property type="match status" value="1"/>
</dbReference>
<feature type="compositionally biased region" description="Low complexity" evidence="1">
    <location>
        <begin position="275"/>
        <end position="294"/>
    </location>
</feature>
<evidence type="ECO:0000313" key="2">
    <source>
        <dbReference type="EMBL" id="KAI5071843.1"/>
    </source>
</evidence>
<gene>
    <name evidence="2" type="ORF">GOP47_0014094</name>
</gene>
<keyword evidence="3" id="KW-1185">Reference proteome</keyword>
<comment type="caution">
    <text evidence="2">The sequence shown here is derived from an EMBL/GenBank/DDBJ whole genome shotgun (WGS) entry which is preliminary data.</text>
</comment>
<sequence>MQKSGSTMASVGRDEREEELALFHEVLRREHERKSSAIHPLPPHDADQLHSGSVNASLWHQMASSPAKMTLTSANNKLVVDNSQTIDLNLKNDDLLTAELGKNDYDWLLTPPGTPLRNHSKLNSASEDDSLSQLESFSLVQSLAAIKTSRFSSNQAEVNSRKQGATLLTDPELAYRKGHNGASRSNGLLGNSMYSTTNVTTSAPKKTPLTLRSGSALRPASPSRRTPISSAHIINPTTPKSKAKPLSAPGSHPTTPTSRHTAAVASKGGGNFVLSSSVTTKKTSPSSPAATSAKRLSPLHAQNQPVSAGVSRSSSFSKARPQPSRSAPSSRGNSPRGASHDWQQAFSSKPQSVTTAPILRSNHSTLTSFNTRSSQMGNSHRQGATTSTKQALFSSLDHLETSMDIPKRASSTSLTRGKSALQSSAGSILSRYSIQLDKSEGDSVMENTEVGGQARRYLGSSISPDTTCSRLEVDHSSETYMSPTLGFNKHVPRRSLDMAMLNLSLCRDATNGHSSLVSSKRELSSLSSAGNGETHKPLNSFFRSSNNADMSIITSCCQVSSAQGENFMYCTNFKAPSSSADQTEILSSLVKDDNKSNWLGSPEYMNEGPDPMMFFEQGLGKFGSCESPLVCPHGGGAVTCDLCNVKMRLQMLNEKSKASFGAYSQILSEA</sequence>
<dbReference type="GO" id="GO:0055028">
    <property type="term" value="C:cortical microtubule"/>
    <property type="evidence" value="ECO:0007669"/>
    <property type="project" value="TreeGrafter"/>
</dbReference>
<dbReference type="EMBL" id="JABFUD020000013">
    <property type="protein sequence ID" value="KAI5071843.1"/>
    <property type="molecule type" value="Genomic_DNA"/>
</dbReference>
<protein>
    <submittedName>
        <fullName evidence="2">Uncharacterized protein</fullName>
    </submittedName>
</protein>
<name>A0A9D4ZDU6_ADICA</name>